<dbReference type="Gene3D" id="3.40.50.2000">
    <property type="entry name" value="Glycogen Phosphorylase B"/>
    <property type="match status" value="2"/>
</dbReference>
<dbReference type="Pfam" id="PF13692">
    <property type="entry name" value="Glyco_trans_1_4"/>
    <property type="match status" value="1"/>
</dbReference>
<keyword evidence="2" id="KW-0808">Transferase</keyword>
<organism evidence="2 3">
    <name type="scientific">Pseudomonas mangiferae</name>
    <dbReference type="NCBI Taxonomy" id="2593654"/>
    <lineage>
        <taxon>Bacteria</taxon>
        <taxon>Pseudomonadati</taxon>
        <taxon>Pseudomonadota</taxon>
        <taxon>Gammaproteobacteria</taxon>
        <taxon>Pseudomonadales</taxon>
        <taxon>Pseudomonadaceae</taxon>
        <taxon>Pseudomonas</taxon>
    </lineage>
</organism>
<dbReference type="Proteomes" id="UP000315235">
    <property type="component" value="Unassembled WGS sequence"/>
</dbReference>
<accession>A0A553GWA1</accession>
<protein>
    <submittedName>
        <fullName evidence="2">Glycosyltransferase family 4 protein</fullName>
    </submittedName>
</protein>
<keyword evidence="3" id="KW-1185">Reference proteome</keyword>
<dbReference type="OrthoDB" id="9787293at2"/>
<evidence type="ECO:0000313" key="3">
    <source>
        <dbReference type="Proteomes" id="UP000315235"/>
    </source>
</evidence>
<dbReference type="InterPro" id="IPR028098">
    <property type="entry name" value="Glyco_trans_4-like_N"/>
</dbReference>
<sequence>MRILILSQYFWPENFRINELAVELAARGHQICVLTGRPNYPQGEVYAEYRHDPEAWSKLGGIEVLRVPMLPRHRGAVRLILNYVSFALGASVAGAWKLRGRQFDRILVFQPSPATIGLPSVVLRSLKRAPTVFWVQDLWPDTLEAIGVVRSRLALKLVDRFVSWVYSHSDHVLAQSQAFIPRLRRQSPPGLPISYLPNWAEAPRKPAELACETPPEHGPHFKVFYLGNFGEAQDFPAVLDAIELLKAREDIHWHLVGDGRIAGWLRSEIARRGLSERVSMPGAFPPEEMPRFHRQADALLVSLKSDPLFALTIPSKVQSYLAAGVPIVAMLDGEGARVIRDAEAGLTCGSGDSRGLAEAVEQLARMDPQARARLGESARQYSRREFDFQRLVDRLEDLLANTGPGKLPEELSRPVR</sequence>
<dbReference type="PANTHER" id="PTHR12526">
    <property type="entry name" value="GLYCOSYLTRANSFERASE"/>
    <property type="match status" value="1"/>
</dbReference>
<dbReference type="AlphaFoldDB" id="A0A553GWA1"/>
<evidence type="ECO:0000313" key="2">
    <source>
        <dbReference type="EMBL" id="TRX73778.1"/>
    </source>
</evidence>
<dbReference type="CDD" id="cd03794">
    <property type="entry name" value="GT4_WbuB-like"/>
    <property type="match status" value="1"/>
</dbReference>
<feature type="domain" description="Glycosyltransferase subfamily 4-like N-terminal" evidence="1">
    <location>
        <begin position="16"/>
        <end position="199"/>
    </location>
</feature>
<gene>
    <name evidence="2" type="ORF">FM069_15300</name>
</gene>
<reference evidence="2 3" key="1">
    <citation type="submission" date="2019-07" db="EMBL/GenBank/DDBJ databases">
        <title>Pseudomonas mangiferae sp. nov., isolated from bark of mango tree in Thailand.</title>
        <authorList>
            <person name="Srisuk N."/>
            <person name="Anurat P."/>
        </authorList>
    </citation>
    <scope>NUCLEOTIDE SEQUENCE [LARGE SCALE GENOMIC DNA]</scope>
    <source>
        <strain evidence="2 3">DMKU_BBB3-04</strain>
    </source>
</reference>
<dbReference type="EMBL" id="VJOY01000011">
    <property type="protein sequence ID" value="TRX73778.1"/>
    <property type="molecule type" value="Genomic_DNA"/>
</dbReference>
<dbReference type="PANTHER" id="PTHR12526:SF637">
    <property type="entry name" value="GLYCOSYLTRANSFERASE EPSF-RELATED"/>
    <property type="match status" value="1"/>
</dbReference>
<proteinExistence type="predicted"/>
<comment type="caution">
    <text evidence="2">The sequence shown here is derived from an EMBL/GenBank/DDBJ whole genome shotgun (WGS) entry which is preliminary data.</text>
</comment>
<dbReference type="RefSeq" id="WP_143489238.1">
    <property type="nucleotide sequence ID" value="NZ_VJOY01000011.1"/>
</dbReference>
<dbReference type="SUPFAM" id="SSF53756">
    <property type="entry name" value="UDP-Glycosyltransferase/glycogen phosphorylase"/>
    <property type="match status" value="1"/>
</dbReference>
<name>A0A553GWA1_9PSED</name>
<evidence type="ECO:0000259" key="1">
    <source>
        <dbReference type="Pfam" id="PF13579"/>
    </source>
</evidence>
<dbReference type="Pfam" id="PF13579">
    <property type="entry name" value="Glyco_trans_4_4"/>
    <property type="match status" value="1"/>
</dbReference>
<dbReference type="GO" id="GO:0016757">
    <property type="term" value="F:glycosyltransferase activity"/>
    <property type="evidence" value="ECO:0007669"/>
    <property type="project" value="UniProtKB-ARBA"/>
</dbReference>